<dbReference type="RefSeq" id="WP_211086086.1">
    <property type="nucleotide sequence ID" value="NZ_JAFDST010000001.1"/>
</dbReference>
<evidence type="ECO:0000313" key="3">
    <source>
        <dbReference type="Proteomes" id="UP000674416"/>
    </source>
</evidence>
<dbReference type="Proteomes" id="UP000674416">
    <property type="component" value="Unassembled WGS sequence"/>
</dbReference>
<dbReference type="SMART" id="SM00507">
    <property type="entry name" value="HNHc"/>
    <property type="match status" value="1"/>
</dbReference>
<comment type="caution">
    <text evidence="2">The sequence shown here is derived from an EMBL/GenBank/DDBJ whole genome shotgun (WGS) entry which is preliminary data.</text>
</comment>
<dbReference type="InterPro" id="IPR052892">
    <property type="entry name" value="NA-targeting_endonuclease"/>
</dbReference>
<dbReference type="CDD" id="cd00085">
    <property type="entry name" value="HNHc"/>
    <property type="match status" value="1"/>
</dbReference>
<evidence type="ECO:0000259" key="1">
    <source>
        <dbReference type="SMART" id="SM00507"/>
    </source>
</evidence>
<gene>
    <name evidence="2" type="ORF">JOC74_001266</name>
</gene>
<dbReference type="Pfam" id="PF01844">
    <property type="entry name" value="HNH"/>
    <property type="match status" value="1"/>
</dbReference>
<evidence type="ECO:0000313" key="2">
    <source>
        <dbReference type="EMBL" id="MBP1080778.1"/>
    </source>
</evidence>
<feature type="domain" description="HNH nuclease" evidence="1">
    <location>
        <begin position="111"/>
        <end position="160"/>
    </location>
</feature>
<dbReference type="Gene3D" id="1.10.30.50">
    <property type="match status" value="1"/>
</dbReference>
<protein>
    <recommendedName>
        <fullName evidence="1">HNH nuclease domain-containing protein</fullName>
    </recommendedName>
</protein>
<organism evidence="2 3">
    <name type="scientific">Bacillus capparidis</name>
    <dbReference type="NCBI Taxonomy" id="1840411"/>
    <lineage>
        <taxon>Bacteria</taxon>
        <taxon>Bacillati</taxon>
        <taxon>Bacillota</taxon>
        <taxon>Bacilli</taxon>
        <taxon>Bacillales</taxon>
        <taxon>Bacillaceae</taxon>
        <taxon>Bacillus</taxon>
    </lineage>
</organism>
<keyword evidence="3" id="KW-1185">Reference proteome</keyword>
<dbReference type="PANTHER" id="PTHR33877">
    <property type="entry name" value="SLL1193 PROTEIN"/>
    <property type="match status" value="1"/>
</dbReference>
<name>A0ABS4CT79_9BACI</name>
<accession>A0ABS4CT79</accession>
<proteinExistence type="predicted"/>
<reference evidence="2 3" key="1">
    <citation type="submission" date="2021-01" db="EMBL/GenBank/DDBJ databases">
        <title>Genomic Encyclopedia of Type Strains, Phase IV (KMG-IV): sequencing the most valuable type-strain genomes for metagenomic binning, comparative biology and taxonomic classification.</title>
        <authorList>
            <person name="Goeker M."/>
        </authorList>
    </citation>
    <scope>NUCLEOTIDE SEQUENCE [LARGE SCALE GENOMIC DNA]</scope>
    <source>
        <strain evidence="2 3">DSM 103394</strain>
    </source>
</reference>
<dbReference type="PANTHER" id="PTHR33877:SF2">
    <property type="entry name" value="OS07G0170200 PROTEIN"/>
    <property type="match status" value="1"/>
</dbReference>
<sequence length="199" mass="22866">MEGSSCLIYKTCRICGQTKGYQQFVSKGRGKRKSYCKGCKWKKREQRNPFAGYTFDISILKRTDIKVCFSLSSKKRIYYKISYEQAVLMVAEGVAGIKKETEIHLIYNRQLFRKMILIRDKSICAYCRSYGDTIDHIIPKSQGGLSIFSNCVCSCISCNRTKGNDYVLDFLNRSNIGIILGNIENEILKQHFKSLKSNK</sequence>
<dbReference type="InterPro" id="IPR003615">
    <property type="entry name" value="HNH_nuc"/>
</dbReference>
<dbReference type="InterPro" id="IPR002711">
    <property type="entry name" value="HNH"/>
</dbReference>
<dbReference type="EMBL" id="JAFDST010000001">
    <property type="protein sequence ID" value="MBP1080778.1"/>
    <property type="molecule type" value="Genomic_DNA"/>
</dbReference>